<keyword evidence="11" id="KW-0966">Cell projection</keyword>
<evidence type="ECO:0000256" key="3">
    <source>
        <dbReference type="ARBA" id="ARBA00022475"/>
    </source>
</evidence>
<protein>
    <submittedName>
        <fullName evidence="11">Flagellar motor protein MotA</fullName>
    </submittedName>
</protein>
<sequence length="206" mass="21807">MIELFQKGGPMMWGLLAVFLIGLTFIIERFITLLIKARLNPMKFIDQLTAAVDSGGVEAGRELCDSTPQPVAKILGAGLAKVKLGREFVEEAIAAAGAVELGFLDRGMLWIAMASTLGPILGFLGTVTGMIKAFAAVATAGEVEPTIVATGISEALITTATGLLIAAPMVLFHTLFTSMIDRYSRDMEQAASSLVDYLLEKGILKG</sequence>
<evidence type="ECO:0000256" key="5">
    <source>
        <dbReference type="ARBA" id="ARBA00022927"/>
    </source>
</evidence>
<evidence type="ECO:0000256" key="9">
    <source>
        <dbReference type="SAM" id="Phobius"/>
    </source>
</evidence>
<keyword evidence="4 9" id="KW-0812">Transmembrane</keyword>
<dbReference type="InterPro" id="IPR050790">
    <property type="entry name" value="ExbB/TolQ_transport"/>
</dbReference>
<dbReference type="PANTHER" id="PTHR30625:SF15">
    <property type="entry name" value="BIOPOLYMER TRANSPORT PROTEIN EXBB"/>
    <property type="match status" value="1"/>
</dbReference>
<organism evidence="11 12">
    <name type="scientific">candidate division TA06 bacterium B3_TA06</name>
    <dbReference type="NCBI Taxonomy" id="2012487"/>
    <lineage>
        <taxon>Bacteria</taxon>
        <taxon>Bacteria division TA06</taxon>
    </lineage>
</organism>
<evidence type="ECO:0000313" key="11">
    <source>
        <dbReference type="EMBL" id="TKJ44441.1"/>
    </source>
</evidence>
<keyword evidence="2 8" id="KW-0813">Transport</keyword>
<keyword evidence="11" id="KW-0282">Flagellum</keyword>
<comment type="subcellular location">
    <subcellularLocation>
        <location evidence="1">Cell membrane</location>
        <topology evidence="1">Multi-pass membrane protein</topology>
    </subcellularLocation>
    <subcellularLocation>
        <location evidence="8">Membrane</location>
        <topology evidence="8">Multi-pass membrane protein</topology>
    </subcellularLocation>
</comment>
<evidence type="ECO:0000256" key="6">
    <source>
        <dbReference type="ARBA" id="ARBA00022989"/>
    </source>
</evidence>
<evidence type="ECO:0000256" key="1">
    <source>
        <dbReference type="ARBA" id="ARBA00004651"/>
    </source>
</evidence>
<dbReference type="GO" id="GO:0017038">
    <property type="term" value="P:protein import"/>
    <property type="evidence" value="ECO:0007669"/>
    <property type="project" value="TreeGrafter"/>
</dbReference>
<dbReference type="EMBL" id="NJBO01000001">
    <property type="protein sequence ID" value="TKJ44441.1"/>
    <property type="molecule type" value="Genomic_DNA"/>
</dbReference>
<dbReference type="Proteomes" id="UP000317778">
    <property type="component" value="Unassembled WGS sequence"/>
</dbReference>
<dbReference type="PANTHER" id="PTHR30625">
    <property type="entry name" value="PROTEIN TOLQ"/>
    <property type="match status" value="1"/>
</dbReference>
<keyword evidence="11" id="KW-0969">Cilium</keyword>
<keyword evidence="7 9" id="KW-0472">Membrane</keyword>
<feature type="transmembrane region" description="Helical" evidence="9">
    <location>
        <begin position="12"/>
        <end position="35"/>
    </location>
</feature>
<comment type="caution">
    <text evidence="11">The sequence shown here is derived from an EMBL/GenBank/DDBJ whole genome shotgun (WGS) entry which is preliminary data.</text>
</comment>
<feature type="transmembrane region" description="Helical" evidence="9">
    <location>
        <begin position="155"/>
        <end position="176"/>
    </location>
</feature>
<keyword evidence="6 9" id="KW-1133">Transmembrane helix</keyword>
<feature type="domain" description="MotA/TolQ/ExbB proton channel" evidence="10">
    <location>
        <begin position="69"/>
        <end position="188"/>
    </location>
</feature>
<reference evidence="11 12" key="1">
    <citation type="submission" date="2017-06" db="EMBL/GenBank/DDBJ databases">
        <title>Novel microbial phyla capable of carbon fixation and sulfur reduction in deep-sea sediments.</title>
        <authorList>
            <person name="Huang J."/>
            <person name="Baker B."/>
            <person name="Wang Y."/>
        </authorList>
    </citation>
    <scope>NUCLEOTIDE SEQUENCE [LARGE SCALE GENOMIC DNA]</scope>
    <source>
        <strain evidence="11">B3_TA06</strain>
    </source>
</reference>
<dbReference type="AlphaFoldDB" id="A0A532VB89"/>
<name>A0A532VB89_UNCT6</name>
<dbReference type="InterPro" id="IPR002898">
    <property type="entry name" value="MotA_ExbB_proton_chnl"/>
</dbReference>
<comment type="similarity">
    <text evidence="8">Belongs to the exbB/tolQ family.</text>
</comment>
<evidence type="ECO:0000256" key="2">
    <source>
        <dbReference type="ARBA" id="ARBA00022448"/>
    </source>
</evidence>
<evidence type="ECO:0000256" key="8">
    <source>
        <dbReference type="RuleBase" id="RU004057"/>
    </source>
</evidence>
<accession>A0A532VB89</accession>
<evidence type="ECO:0000313" key="12">
    <source>
        <dbReference type="Proteomes" id="UP000317778"/>
    </source>
</evidence>
<dbReference type="Pfam" id="PF01618">
    <property type="entry name" value="MotA_ExbB"/>
    <property type="match status" value="1"/>
</dbReference>
<keyword evidence="5 8" id="KW-0653">Protein transport</keyword>
<proteinExistence type="inferred from homology"/>
<feature type="transmembrane region" description="Helical" evidence="9">
    <location>
        <begin position="109"/>
        <end position="135"/>
    </location>
</feature>
<evidence type="ECO:0000256" key="7">
    <source>
        <dbReference type="ARBA" id="ARBA00023136"/>
    </source>
</evidence>
<evidence type="ECO:0000256" key="4">
    <source>
        <dbReference type="ARBA" id="ARBA00022692"/>
    </source>
</evidence>
<evidence type="ECO:0000259" key="10">
    <source>
        <dbReference type="Pfam" id="PF01618"/>
    </source>
</evidence>
<dbReference type="GO" id="GO:0005886">
    <property type="term" value="C:plasma membrane"/>
    <property type="evidence" value="ECO:0007669"/>
    <property type="project" value="UniProtKB-SubCell"/>
</dbReference>
<gene>
    <name evidence="11" type="ORF">CEE36_01480</name>
</gene>
<keyword evidence="3" id="KW-1003">Cell membrane</keyword>